<reference evidence="5" key="1">
    <citation type="submission" date="2012-12" db="EMBL/GenBank/DDBJ databases">
        <authorList>
            <person name="Hellsten U."/>
            <person name="Grimwood J."/>
            <person name="Chapman J.A."/>
            <person name="Shapiro H."/>
            <person name="Aerts A."/>
            <person name="Otillar R.P."/>
            <person name="Terry A.Y."/>
            <person name="Boore J.L."/>
            <person name="Simakov O."/>
            <person name="Marletaz F."/>
            <person name="Cho S.-J."/>
            <person name="Edsinger-Gonzales E."/>
            <person name="Havlak P."/>
            <person name="Kuo D.-H."/>
            <person name="Larsson T."/>
            <person name="Lv J."/>
            <person name="Arendt D."/>
            <person name="Savage R."/>
            <person name="Osoegawa K."/>
            <person name="de Jong P."/>
            <person name="Lindberg D.R."/>
            <person name="Seaver E.C."/>
            <person name="Weisblat D.A."/>
            <person name="Putnam N.H."/>
            <person name="Grigoriev I.V."/>
            <person name="Rokhsar D.S."/>
        </authorList>
    </citation>
    <scope>NUCLEOTIDE SEQUENCE</scope>
</reference>
<dbReference type="GO" id="GO:0016403">
    <property type="term" value="F:dimethylargininase activity"/>
    <property type="evidence" value="ECO:0000318"/>
    <property type="project" value="GO_Central"/>
</dbReference>
<dbReference type="Gene3D" id="3.75.10.10">
    <property type="entry name" value="L-arginine/glycine Amidinotransferase, Chain A"/>
    <property type="match status" value="1"/>
</dbReference>
<dbReference type="RefSeq" id="XP_009030463.1">
    <property type="nucleotide sequence ID" value="XM_009032215.1"/>
</dbReference>
<reference evidence="3 5" key="2">
    <citation type="journal article" date="2013" name="Nature">
        <title>Insights into bilaterian evolution from three spiralian genomes.</title>
        <authorList>
            <person name="Simakov O."/>
            <person name="Marletaz F."/>
            <person name="Cho S.J."/>
            <person name="Edsinger-Gonzales E."/>
            <person name="Havlak P."/>
            <person name="Hellsten U."/>
            <person name="Kuo D.H."/>
            <person name="Larsson T."/>
            <person name="Lv J."/>
            <person name="Arendt D."/>
            <person name="Savage R."/>
            <person name="Osoegawa K."/>
            <person name="de Jong P."/>
            <person name="Grimwood J."/>
            <person name="Chapman J.A."/>
            <person name="Shapiro H."/>
            <person name="Aerts A."/>
            <person name="Otillar R.P."/>
            <person name="Terry A.Y."/>
            <person name="Boore J.L."/>
            <person name="Grigoriev I.V."/>
            <person name="Lindberg D.R."/>
            <person name="Seaver E.C."/>
            <person name="Weisblat D.A."/>
            <person name="Putnam N.H."/>
            <person name="Rokhsar D.S."/>
        </authorList>
    </citation>
    <scope>NUCLEOTIDE SEQUENCE</scope>
</reference>
<reference evidence="4" key="3">
    <citation type="submission" date="2015-06" db="UniProtKB">
        <authorList>
            <consortium name="EnsemblMetazoa"/>
        </authorList>
    </citation>
    <scope>IDENTIFICATION</scope>
</reference>
<sequence length="292" mass="32377">MNNENTCFKYNFALVSRVANSFAETSSYDLINPKFAIDIERARREHEELVDALRRLGVDVIELPNDERQPDGLFVDDIAVVINGTALICNPPTLPNRPSRQGELAVVRQVLRKEIGMKIVEIDTEKALVEGGDVLFTGREIFVGLSTRTNMLGAQAVGRAFPEYPTNIVKVYPPAIHLKDYISMAGPEVMTVGNSKAAQATFQEIKNSGALGYKYITVEEDEAANVIYANNVLIHLSSEQIPNGSMVYTNKIDYPRVAIHVTEPLKRGGRLSNCVLLVNRVKHPKRIPTTAQ</sequence>
<dbReference type="SUPFAM" id="SSF55909">
    <property type="entry name" value="Pentein"/>
    <property type="match status" value="1"/>
</dbReference>
<dbReference type="GO" id="GO:0000052">
    <property type="term" value="P:citrulline metabolic process"/>
    <property type="evidence" value="ECO:0000318"/>
    <property type="project" value="GO_Central"/>
</dbReference>
<dbReference type="EnsemblMetazoa" id="HelroT96321">
    <property type="protein sequence ID" value="HelroP96321"/>
    <property type="gene ID" value="HelroG96321"/>
</dbReference>
<dbReference type="InterPro" id="IPR033199">
    <property type="entry name" value="DDAH-like"/>
</dbReference>
<evidence type="ECO:0000313" key="3">
    <source>
        <dbReference type="EMBL" id="ESN91638.1"/>
    </source>
</evidence>
<accession>T1G9B3</accession>
<dbReference type="Proteomes" id="UP000015101">
    <property type="component" value="Unassembled WGS sequence"/>
</dbReference>
<dbReference type="EMBL" id="AMQM01002151">
    <property type="status" value="NOT_ANNOTATED_CDS"/>
    <property type="molecule type" value="Genomic_DNA"/>
</dbReference>
<dbReference type="GO" id="GO:0045429">
    <property type="term" value="P:positive regulation of nitric oxide biosynthetic process"/>
    <property type="evidence" value="ECO:0000318"/>
    <property type="project" value="GO_Central"/>
</dbReference>
<dbReference type="FunFam" id="3.75.10.10:FF:000004">
    <property type="entry name" value="N(G),N(G)-dimethylarginine dimethylaminohydrolase 1"/>
    <property type="match status" value="1"/>
</dbReference>
<dbReference type="EMBL" id="KB097700">
    <property type="protein sequence ID" value="ESN91638.1"/>
    <property type="molecule type" value="Genomic_DNA"/>
</dbReference>
<evidence type="ECO:0000256" key="1">
    <source>
        <dbReference type="ARBA" id="ARBA00008532"/>
    </source>
</evidence>
<dbReference type="GO" id="GO:0016597">
    <property type="term" value="F:amino acid binding"/>
    <property type="evidence" value="ECO:0000318"/>
    <property type="project" value="GO_Central"/>
</dbReference>
<dbReference type="GeneID" id="20217660"/>
<dbReference type="KEGG" id="hro:HELRODRAFT_96321"/>
<dbReference type="AlphaFoldDB" id="T1G9B3"/>
<dbReference type="PANTHER" id="PTHR12737:SF9">
    <property type="entry name" value="DIMETHYLARGININASE"/>
    <property type="match status" value="1"/>
</dbReference>
<dbReference type="HOGENOM" id="CLU_067923_0_0_1"/>
<evidence type="ECO:0000313" key="5">
    <source>
        <dbReference type="Proteomes" id="UP000015101"/>
    </source>
</evidence>
<name>T1G9B3_HELRO</name>
<keyword evidence="5" id="KW-1185">Reference proteome</keyword>
<dbReference type="FunCoup" id="T1G9B3">
    <property type="interactions" value="420"/>
</dbReference>
<dbReference type="PANTHER" id="PTHR12737">
    <property type="entry name" value="DIMETHYLARGININE DIMETHYLAMINOHYDROLASE"/>
    <property type="match status" value="1"/>
</dbReference>
<proteinExistence type="inferred from homology"/>
<dbReference type="eggNOG" id="ENOG502QWPA">
    <property type="taxonomic scope" value="Eukaryota"/>
</dbReference>
<organism evidence="4 5">
    <name type="scientific">Helobdella robusta</name>
    <name type="common">Californian leech</name>
    <dbReference type="NCBI Taxonomy" id="6412"/>
    <lineage>
        <taxon>Eukaryota</taxon>
        <taxon>Metazoa</taxon>
        <taxon>Spiralia</taxon>
        <taxon>Lophotrochozoa</taxon>
        <taxon>Annelida</taxon>
        <taxon>Clitellata</taxon>
        <taxon>Hirudinea</taxon>
        <taxon>Rhynchobdellida</taxon>
        <taxon>Glossiphoniidae</taxon>
        <taxon>Helobdella</taxon>
    </lineage>
</organism>
<dbReference type="Pfam" id="PF19420">
    <property type="entry name" value="DDAH_eukar"/>
    <property type="match status" value="1"/>
</dbReference>
<keyword evidence="2" id="KW-0378">Hydrolase</keyword>
<evidence type="ECO:0000313" key="4">
    <source>
        <dbReference type="EnsemblMetazoa" id="HelroP96321"/>
    </source>
</evidence>
<dbReference type="GO" id="GO:0006525">
    <property type="term" value="P:arginine metabolic process"/>
    <property type="evidence" value="ECO:0000318"/>
    <property type="project" value="GO_Central"/>
</dbReference>
<dbReference type="CTD" id="20217660"/>
<gene>
    <name evidence="4" type="primary">20217660</name>
    <name evidence="3" type="ORF">HELRODRAFT_96321</name>
</gene>
<dbReference type="OrthoDB" id="10016839at2759"/>
<protein>
    <submittedName>
        <fullName evidence="3 4">Uncharacterized protein</fullName>
    </submittedName>
</protein>
<dbReference type="InParanoid" id="T1G9B3"/>
<comment type="similarity">
    <text evidence="1">Belongs to the DDAH family.</text>
</comment>
<evidence type="ECO:0000256" key="2">
    <source>
        <dbReference type="ARBA" id="ARBA00022801"/>
    </source>
</evidence>
<dbReference type="OMA" id="GRCSHAV"/>